<dbReference type="GO" id="GO:0003676">
    <property type="term" value="F:nucleic acid binding"/>
    <property type="evidence" value="ECO:0007669"/>
    <property type="project" value="InterPro"/>
</dbReference>
<dbReference type="AlphaFoldDB" id="A0A7H0VEH7"/>
<dbReference type="CDD" id="cd02440">
    <property type="entry name" value="AdoMet_MTases"/>
    <property type="match status" value="1"/>
</dbReference>
<evidence type="ECO:0000256" key="5">
    <source>
        <dbReference type="ARBA" id="ARBA00048391"/>
    </source>
</evidence>
<feature type="domain" description="Methyltransferase small" evidence="6">
    <location>
        <begin position="109"/>
        <end position="190"/>
    </location>
</feature>
<sequence>MADLAALKRSFLQALDSELQSEYEARFFKLLADKYQYSRLDYLSQKEWPESNLNTLKQDLAQLEAGYPVQYLIGWTDFAGMQIGVSPAVLIPRPETEELVKLAFQYKPDAQRAIDLGTGSGCIALALAQKIEQVYALDKSEDALMQAHANARSLNLSVEFIEGDMLGDSSNWPQNLDLIISNPPYVRELEKAEMEAGVYEKEPEMALFVPDDDALRFYKAIVNYALKALSQKGLLALEINQYLGPEMRALLEANFEKVEILQDQFGNDRFALAQ</sequence>
<dbReference type="Gene3D" id="3.40.50.150">
    <property type="entry name" value="Vaccinia Virus protein VP39"/>
    <property type="match status" value="1"/>
</dbReference>
<gene>
    <name evidence="7" type="primary">prmC</name>
    <name evidence="7" type="ORF">H4K34_17405</name>
</gene>
<protein>
    <recommendedName>
        <fullName evidence="1">peptide chain release factor N(5)-glutamine methyltransferase</fullName>
        <ecNumber evidence="1">2.1.1.297</ecNumber>
    </recommendedName>
</protein>
<comment type="catalytic activity">
    <reaction evidence="5">
        <text>L-glutaminyl-[peptide chain release factor] + S-adenosyl-L-methionine = N(5)-methyl-L-glutaminyl-[peptide chain release factor] + S-adenosyl-L-homocysteine + H(+)</text>
        <dbReference type="Rhea" id="RHEA:42896"/>
        <dbReference type="Rhea" id="RHEA-COMP:10271"/>
        <dbReference type="Rhea" id="RHEA-COMP:10272"/>
        <dbReference type="ChEBI" id="CHEBI:15378"/>
        <dbReference type="ChEBI" id="CHEBI:30011"/>
        <dbReference type="ChEBI" id="CHEBI:57856"/>
        <dbReference type="ChEBI" id="CHEBI:59789"/>
        <dbReference type="ChEBI" id="CHEBI:61891"/>
        <dbReference type="EC" id="2.1.1.297"/>
    </reaction>
</comment>
<keyword evidence="8" id="KW-1185">Reference proteome</keyword>
<reference evidence="7 8" key="1">
    <citation type="submission" date="2020-08" db="EMBL/GenBank/DDBJ databases">
        <title>Croceimicrobium hydrocarbonivorans gen. nov., sp. nov., a novel marine bacterium isolated from a bacterial consortium that degrades polyethylene terephthalate.</title>
        <authorList>
            <person name="Liu R."/>
        </authorList>
    </citation>
    <scope>NUCLEOTIDE SEQUENCE [LARGE SCALE GENOMIC DNA]</scope>
    <source>
        <strain evidence="7 8">A20-9</strain>
    </source>
</reference>
<dbReference type="Proteomes" id="UP000516305">
    <property type="component" value="Chromosome"/>
</dbReference>
<dbReference type="EMBL" id="CP060139">
    <property type="protein sequence ID" value="QNR24125.1"/>
    <property type="molecule type" value="Genomic_DNA"/>
</dbReference>
<dbReference type="KEGG" id="chyd:H4K34_17405"/>
<dbReference type="GO" id="GO:0102559">
    <property type="term" value="F:peptide chain release factor N(5)-glutamine methyltransferase activity"/>
    <property type="evidence" value="ECO:0007669"/>
    <property type="project" value="UniProtKB-EC"/>
</dbReference>
<dbReference type="SUPFAM" id="SSF53335">
    <property type="entry name" value="S-adenosyl-L-methionine-dependent methyltransferases"/>
    <property type="match status" value="1"/>
</dbReference>
<dbReference type="InterPro" id="IPR029063">
    <property type="entry name" value="SAM-dependent_MTases_sf"/>
</dbReference>
<dbReference type="InterPro" id="IPR019874">
    <property type="entry name" value="RF_methyltr_PrmC"/>
</dbReference>
<dbReference type="Pfam" id="PF05175">
    <property type="entry name" value="MTS"/>
    <property type="match status" value="1"/>
</dbReference>
<dbReference type="EC" id="2.1.1.297" evidence="1"/>
<dbReference type="PROSITE" id="PS00092">
    <property type="entry name" value="N6_MTASE"/>
    <property type="match status" value="1"/>
</dbReference>
<keyword evidence="4" id="KW-0949">S-adenosyl-L-methionine</keyword>
<dbReference type="RefSeq" id="WP_210758659.1">
    <property type="nucleotide sequence ID" value="NZ_CP060139.1"/>
</dbReference>
<organism evidence="7 8">
    <name type="scientific">Croceimicrobium hydrocarbonivorans</name>
    <dbReference type="NCBI Taxonomy" id="2761580"/>
    <lineage>
        <taxon>Bacteria</taxon>
        <taxon>Pseudomonadati</taxon>
        <taxon>Bacteroidota</taxon>
        <taxon>Flavobacteriia</taxon>
        <taxon>Flavobacteriales</taxon>
        <taxon>Owenweeksiaceae</taxon>
        <taxon>Croceimicrobium</taxon>
    </lineage>
</organism>
<dbReference type="Gene3D" id="1.10.8.10">
    <property type="entry name" value="DNA helicase RuvA subunit, C-terminal domain"/>
    <property type="match status" value="1"/>
</dbReference>
<dbReference type="PANTHER" id="PTHR18895:SF74">
    <property type="entry name" value="MTRF1L RELEASE FACTOR GLUTAMINE METHYLTRANSFERASE"/>
    <property type="match status" value="1"/>
</dbReference>
<dbReference type="NCBIfam" id="TIGR03534">
    <property type="entry name" value="RF_mod_PrmC"/>
    <property type="match status" value="1"/>
</dbReference>
<evidence type="ECO:0000256" key="1">
    <source>
        <dbReference type="ARBA" id="ARBA00012771"/>
    </source>
</evidence>
<proteinExistence type="predicted"/>
<dbReference type="PANTHER" id="PTHR18895">
    <property type="entry name" value="HEMK METHYLTRANSFERASE"/>
    <property type="match status" value="1"/>
</dbReference>
<dbReference type="InterPro" id="IPR007848">
    <property type="entry name" value="Small_mtfrase_dom"/>
</dbReference>
<evidence type="ECO:0000313" key="7">
    <source>
        <dbReference type="EMBL" id="QNR24125.1"/>
    </source>
</evidence>
<dbReference type="NCBIfam" id="TIGR00536">
    <property type="entry name" value="hemK_fam"/>
    <property type="match status" value="1"/>
</dbReference>
<evidence type="ECO:0000256" key="4">
    <source>
        <dbReference type="ARBA" id="ARBA00022691"/>
    </source>
</evidence>
<keyword evidence="2 7" id="KW-0489">Methyltransferase</keyword>
<name>A0A7H0VEH7_9FLAO</name>
<dbReference type="GO" id="GO:0032259">
    <property type="term" value="P:methylation"/>
    <property type="evidence" value="ECO:0007669"/>
    <property type="project" value="UniProtKB-KW"/>
</dbReference>
<evidence type="ECO:0000256" key="3">
    <source>
        <dbReference type="ARBA" id="ARBA00022679"/>
    </source>
</evidence>
<evidence type="ECO:0000313" key="8">
    <source>
        <dbReference type="Proteomes" id="UP000516305"/>
    </source>
</evidence>
<evidence type="ECO:0000256" key="2">
    <source>
        <dbReference type="ARBA" id="ARBA00022603"/>
    </source>
</evidence>
<evidence type="ECO:0000259" key="6">
    <source>
        <dbReference type="Pfam" id="PF05175"/>
    </source>
</evidence>
<dbReference type="InterPro" id="IPR050320">
    <property type="entry name" value="N5-glutamine_MTase"/>
</dbReference>
<dbReference type="InterPro" id="IPR004556">
    <property type="entry name" value="HemK-like"/>
</dbReference>
<dbReference type="InterPro" id="IPR002052">
    <property type="entry name" value="DNA_methylase_N6_adenine_CS"/>
</dbReference>
<accession>A0A7H0VEH7</accession>
<keyword evidence="3 7" id="KW-0808">Transferase</keyword>